<dbReference type="AlphaFoldDB" id="A0A5C4M0J5"/>
<proteinExistence type="predicted"/>
<dbReference type="OrthoDB" id="9773738at2"/>
<dbReference type="RefSeq" id="WP_139097463.1">
    <property type="nucleotide sequence ID" value="NZ_VDFW01000012.1"/>
</dbReference>
<evidence type="ECO:0000313" key="1">
    <source>
        <dbReference type="EMBL" id="TNC25075.1"/>
    </source>
</evidence>
<evidence type="ECO:0000313" key="2">
    <source>
        <dbReference type="Proteomes" id="UP000305546"/>
    </source>
</evidence>
<name>A0A5C4M0J5_9PSEU</name>
<sequence>MRGESEADSFVIAGDNVDVYENLTGIDGNGLMIPGGWGAGSPLKIILAMDQMLETVDRDPYRIVPMHDTNLPDKFPSRRTAAGNAVTQIRLATGATSYV</sequence>
<dbReference type="EMBL" id="VDFW01000012">
    <property type="protein sequence ID" value="TNC25075.1"/>
    <property type="molecule type" value="Genomic_DNA"/>
</dbReference>
<protein>
    <submittedName>
        <fullName evidence="1">Uncharacterized protein</fullName>
    </submittedName>
</protein>
<gene>
    <name evidence="1" type="ORF">FG385_15615</name>
</gene>
<reference evidence="1 2" key="1">
    <citation type="submission" date="2019-06" db="EMBL/GenBank/DDBJ databases">
        <title>Amycolatopsis alkalitolerans sp. nov., isolated from Gastrodia elata Blume.</title>
        <authorList>
            <person name="Narsing Rao M.P."/>
            <person name="Li W.J."/>
        </authorList>
    </citation>
    <scope>NUCLEOTIDE SEQUENCE [LARGE SCALE GENOMIC DNA]</scope>
    <source>
        <strain evidence="1 2">SYSUP0005</strain>
    </source>
</reference>
<comment type="caution">
    <text evidence="1">The sequence shown here is derived from an EMBL/GenBank/DDBJ whole genome shotgun (WGS) entry which is preliminary data.</text>
</comment>
<keyword evidence="2" id="KW-1185">Reference proteome</keyword>
<organism evidence="1 2">
    <name type="scientific">Amycolatopsis alkalitolerans</name>
    <dbReference type="NCBI Taxonomy" id="2547244"/>
    <lineage>
        <taxon>Bacteria</taxon>
        <taxon>Bacillati</taxon>
        <taxon>Actinomycetota</taxon>
        <taxon>Actinomycetes</taxon>
        <taxon>Pseudonocardiales</taxon>
        <taxon>Pseudonocardiaceae</taxon>
        <taxon>Amycolatopsis</taxon>
    </lineage>
</organism>
<accession>A0A5C4M0J5</accession>
<dbReference type="Proteomes" id="UP000305546">
    <property type="component" value="Unassembled WGS sequence"/>
</dbReference>